<gene>
    <name evidence="1" type="ORF">SAMD00020551_4081</name>
</gene>
<keyword evidence="2" id="KW-1185">Reference proteome</keyword>
<proteinExistence type="predicted"/>
<dbReference type="EMBL" id="BASE01000100">
    <property type="protein sequence ID" value="GAM15910.1"/>
    <property type="molecule type" value="Genomic_DNA"/>
</dbReference>
<evidence type="ECO:0000313" key="1">
    <source>
        <dbReference type="EMBL" id="GAM15910.1"/>
    </source>
</evidence>
<accession>A0A0A8X7L4</accession>
<sequence length="51" mass="5619">MVAERVVCRSVIRVKLVIAGMLSEQGADCHAGFVHGELLIEMADNVYCKKQ</sequence>
<name>A0A0A8X7L4_MESS1</name>
<comment type="caution">
    <text evidence="1">The sequence shown here is derived from an EMBL/GenBank/DDBJ whole genome shotgun (WGS) entry which is preliminary data.</text>
</comment>
<dbReference type="AlphaFoldDB" id="A0A0A8X7L4"/>
<protein>
    <submittedName>
        <fullName evidence="1">Uncharacterized protein</fullName>
    </submittedName>
</protein>
<dbReference type="Proteomes" id="UP000031014">
    <property type="component" value="Unassembled WGS sequence"/>
</dbReference>
<reference evidence="1 2" key="1">
    <citation type="submission" date="2013-06" db="EMBL/GenBank/DDBJ databases">
        <title>Whole genome shotgun sequence of Bacillus selenatarsenatis SF-1.</title>
        <authorList>
            <person name="Kuroda M."/>
            <person name="Sei K."/>
            <person name="Yamashita M."/>
            <person name="Ike M."/>
        </authorList>
    </citation>
    <scope>NUCLEOTIDE SEQUENCE [LARGE SCALE GENOMIC DNA]</scope>
    <source>
        <strain evidence="1 2">SF-1</strain>
    </source>
</reference>
<organism evidence="1 2">
    <name type="scientific">Mesobacillus selenatarsenatis (strain DSM 18680 / JCM 14380 / FERM P-15431 / SF-1)</name>
    <dbReference type="NCBI Taxonomy" id="1321606"/>
    <lineage>
        <taxon>Bacteria</taxon>
        <taxon>Bacillati</taxon>
        <taxon>Bacillota</taxon>
        <taxon>Bacilli</taxon>
        <taxon>Bacillales</taxon>
        <taxon>Bacillaceae</taxon>
        <taxon>Mesobacillus</taxon>
    </lineage>
</organism>
<dbReference type="STRING" id="1321606.SAMD00020551_4081"/>
<evidence type="ECO:0000313" key="2">
    <source>
        <dbReference type="Proteomes" id="UP000031014"/>
    </source>
</evidence>